<dbReference type="Gramene" id="TraesROB_scaffold_035110_01G000100.1">
    <property type="protein sequence ID" value="TraesROB_scaffold_035110_01G000100.1"/>
    <property type="gene ID" value="TraesROB_scaffold_035110_01G000100"/>
</dbReference>
<organism evidence="2">
    <name type="scientific">Triticum aestivum</name>
    <name type="common">Wheat</name>
    <dbReference type="NCBI Taxonomy" id="4565"/>
    <lineage>
        <taxon>Eukaryota</taxon>
        <taxon>Viridiplantae</taxon>
        <taxon>Streptophyta</taxon>
        <taxon>Embryophyta</taxon>
        <taxon>Tracheophyta</taxon>
        <taxon>Spermatophyta</taxon>
        <taxon>Magnoliopsida</taxon>
        <taxon>Liliopsida</taxon>
        <taxon>Poales</taxon>
        <taxon>Poaceae</taxon>
        <taxon>BOP clade</taxon>
        <taxon>Pooideae</taxon>
        <taxon>Triticodae</taxon>
        <taxon>Triticeae</taxon>
        <taxon>Triticinae</taxon>
        <taxon>Triticum</taxon>
    </lineage>
</organism>
<name>A0A3B5Z599_WHEAT</name>
<evidence type="ECO:0000313" key="2">
    <source>
        <dbReference type="EnsemblPlants" id="TraesCS1B02G460800.1.cds1"/>
    </source>
</evidence>
<evidence type="ECO:0000256" key="1">
    <source>
        <dbReference type="SAM" id="SignalP"/>
    </source>
</evidence>
<dbReference type="EnsemblPlants" id="TraesCS1B02G460800.1">
    <property type="protein sequence ID" value="TraesCS1B02G460800.1.cds1"/>
    <property type="gene ID" value="TraesCS1B02G460800"/>
</dbReference>
<dbReference type="Gramene" id="TraesCS1B03G1236600.1">
    <property type="protein sequence ID" value="TraesCS1B03G1236600.1.CDS1"/>
    <property type="gene ID" value="TraesCS1B03G1236600"/>
</dbReference>
<dbReference type="Gramene" id="TraesARI1B03G00401410.1">
    <property type="protein sequence ID" value="TraesARI1B03G00401410.1.CDS1"/>
    <property type="gene ID" value="TraesARI1B03G00401410"/>
</dbReference>
<keyword evidence="1" id="KW-0732">Signal</keyword>
<proteinExistence type="predicted"/>
<dbReference type="Gramene" id="TraesNOR1B03G00402440.1">
    <property type="protein sequence ID" value="TraesNOR1B03G00402440.1.CDS1"/>
    <property type="gene ID" value="TraesNOR1B03G00402440"/>
</dbReference>
<dbReference type="Gramene" id="TraesRN1B0101261300.1">
    <property type="protein sequence ID" value="TraesRN1B0101261300.1"/>
    <property type="gene ID" value="TraesRN1B0101261300"/>
</dbReference>
<dbReference type="Gramene" id="TraesLDM1B03G00397640.1">
    <property type="protein sequence ID" value="TraesLDM1B03G00397640.1.CDS1"/>
    <property type="gene ID" value="TraesLDM1B03G00397640"/>
</dbReference>
<dbReference type="Gramene" id="TraesJAG1B03G00397000.1">
    <property type="protein sequence ID" value="TraesJAG1B03G00397000.1.CDS1"/>
    <property type="gene ID" value="TraesJAG1B03G00397000"/>
</dbReference>
<reference evidence="2" key="2">
    <citation type="submission" date="2018-10" db="UniProtKB">
        <authorList>
            <consortium name="EnsemblPlants"/>
        </authorList>
    </citation>
    <scope>IDENTIFICATION</scope>
</reference>
<dbReference type="Gramene" id="TraesCS1B02G460800.1">
    <property type="protein sequence ID" value="TraesCS1B02G460800.1.cds1"/>
    <property type="gene ID" value="TraesCS1B02G460800"/>
</dbReference>
<dbReference type="Gramene" id="TraesJUL1B03G00397690.1">
    <property type="protein sequence ID" value="TraesJUL1B03G00397690.1.CDS1"/>
    <property type="gene ID" value="TraesJUL1B03G00397690"/>
</dbReference>
<accession>A0A3B5Z599</accession>
<feature type="chain" id="PRO_5043170462" evidence="1">
    <location>
        <begin position="32"/>
        <end position="66"/>
    </location>
</feature>
<dbReference type="Gramene" id="TraesSTA1B03G00395150.1">
    <property type="protein sequence ID" value="TraesSTA1B03G00395150.1.CDS1"/>
    <property type="gene ID" value="TraesSTA1B03G00395150"/>
</dbReference>
<dbReference type="Gramene" id="TraesSYM1B03G00403280.1">
    <property type="protein sequence ID" value="TraesSYM1B03G00403280.1.CDS1"/>
    <property type="gene ID" value="TraesSYM1B03G00403280"/>
</dbReference>
<keyword evidence="3" id="KW-1185">Reference proteome</keyword>
<dbReference type="AlphaFoldDB" id="A0A3B5Z599"/>
<dbReference type="Gramene" id="TraesCAD_scaffold_027522_01G000200.1">
    <property type="protein sequence ID" value="TraesCAD_scaffold_027522_01G000200.1"/>
    <property type="gene ID" value="TraesCAD_scaffold_027522_01G000200"/>
</dbReference>
<dbReference type="Gramene" id="TraesMAC1B03G00396940.1">
    <property type="protein sequence ID" value="TraesMAC1B03G00396940.1.CDS1"/>
    <property type="gene ID" value="TraesMAC1B03G00396940"/>
</dbReference>
<reference evidence="2" key="1">
    <citation type="submission" date="2018-08" db="EMBL/GenBank/DDBJ databases">
        <authorList>
            <person name="Rossello M."/>
        </authorList>
    </citation>
    <scope>NUCLEOTIDE SEQUENCE [LARGE SCALE GENOMIC DNA]</scope>
    <source>
        <strain evidence="2">cv. Chinese Spring</strain>
    </source>
</reference>
<evidence type="ECO:0000313" key="3">
    <source>
        <dbReference type="Proteomes" id="UP000019116"/>
    </source>
</evidence>
<dbReference type="Proteomes" id="UP000019116">
    <property type="component" value="Chromosome 1B"/>
</dbReference>
<protein>
    <submittedName>
        <fullName evidence="2">Uncharacterized protein</fullName>
    </submittedName>
</protein>
<feature type="signal peptide" evidence="1">
    <location>
        <begin position="1"/>
        <end position="31"/>
    </location>
</feature>
<dbReference type="Gramene" id="TraesLAC1B03G00399230.1">
    <property type="protein sequence ID" value="TraesLAC1B03G00399230.1.CDS1"/>
    <property type="gene ID" value="TraesLAC1B03G00399230"/>
</dbReference>
<dbReference type="Gramene" id="TraesWEE_scaffold_019542_01G000600.1">
    <property type="protein sequence ID" value="TraesWEE_scaffold_019542_01G000600.1"/>
    <property type="gene ID" value="TraesWEE_scaffold_019542_01G000600"/>
</dbReference>
<dbReference type="Gramene" id="TraesPARA_EIv1.0_0221610.1">
    <property type="protein sequence ID" value="TraesPARA_EIv1.0_0221610.1.CDS1"/>
    <property type="gene ID" value="TraesPARA_EIv1.0_0221610"/>
</dbReference>
<dbReference type="Gramene" id="TraesCLE_scaffold_042281_01G000100.1">
    <property type="protein sequence ID" value="TraesCLE_scaffold_042281_01G000100.1"/>
    <property type="gene ID" value="TraesCLE_scaffold_042281_01G000100"/>
</dbReference>
<sequence length="66" mass="6963">MANTSILQVFIVFIIAQVCLLMMMATPIAQAAGRLMGYNPVCCPRDIYCCGFGGVMANGTASSTKP</sequence>